<feature type="compositionally biased region" description="Basic and acidic residues" evidence="1">
    <location>
        <begin position="24"/>
        <end position="39"/>
    </location>
</feature>
<dbReference type="HOGENOM" id="CLU_2669077_0_0_0"/>
<dbReference type="RefSeq" id="WP_015246621.1">
    <property type="nucleotide sequence ID" value="NC_019892.1"/>
</dbReference>
<dbReference type="KEGG" id="saci:Sinac_3202"/>
<protein>
    <submittedName>
        <fullName evidence="2">Uncharacterized protein</fullName>
    </submittedName>
</protein>
<dbReference type="OrthoDB" id="8265259at2"/>
<evidence type="ECO:0000256" key="1">
    <source>
        <dbReference type="SAM" id="MobiDB-lite"/>
    </source>
</evidence>
<feature type="compositionally biased region" description="Polar residues" evidence="1">
    <location>
        <begin position="53"/>
        <end position="63"/>
    </location>
</feature>
<feature type="region of interest" description="Disordered" evidence="1">
    <location>
        <begin position="1"/>
        <end position="75"/>
    </location>
</feature>
<dbReference type="EMBL" id="CP003364">
    <property type="protein sequence ID" value="AGA27475.1"/>
    <property type="molecule type" value="Genomic_DNA"/>
</dbReference>
<gene>
    <name evidence="2" type="ordered locus">Sinac_3202</name>
</gene>
<dbReference type="Proteomes" id="UP000010798">
    <property type="component" value="Chromosome"/>
</dbReference>
<reference evidence="2 3" key="1">
    <citation type="submission" date="2012-02" db="EMBL/GenBank/DDBJ databases">
        <title>Complete sequence of chromosome of Singulisphaera acidiphila DSM 18658.</title>
        <authorList>
            <consortium name="US DOE Joint Genome Institute (JGI-PGF)"/>
            <person name="Lucas S."/>
            <person name="Copeland A."/>
            <person name="Lapidus A."/>
            <person name="Glavina del Rio T."/>
            <person name="Dalin E."/>
            <person name="Tice H."/>
            <person name="Bruce D."/>
            <person name="Goodwin L."/>
            <person name="Pitluck S."/>
            <person name="Peters L."/>
            <person name="Ovchinnikova G."/>
            <person name="Chertkov O."/>
            <person name="Kyrpides N."/>
            <person name="Mavromatis K."/>
            <person name="Ivanova N."/>
            <person name="Brettin T."/>
            <person name="Detter J.C."/>
            <person name="Han C."/>
            <person name="Larimer F."/>
            <person name="Land M."/>
            <person name="Hauser L."/>
            <person name="Markowitz V."/>
            <person name="Cheng J.-F."/>
            <person name="Hugenholtz P."/>
            <person name="Woyke T."/>
            <person name="Wu D."/>
            <person name="Tindall B."/>
            <person name="Pomrenke H."/>
            <person name="Brambilla E."/>
            <person name="Klenk H.-P."/>
            <person name="Eisen J.A."/>
        </authorList>
    </citation>
    <scope>NUCLEOTIDE SEQUENCE [LARGE SCALE GENOMIC DNA]</scope>
    <source>
        <strain evidence="3">ATCC BAA-1392 / DSM 18658 / VKM B-2454 / MOB10</strain>
    </source>
</reference>
<accession>L0DF44</accession>
<evidence type="ECO:0000313" key="2">
    <source>
        <dbReference type="EMBL" id="AGA27475.1"/>
    </source>
</evidence>
<sequence length="75" mass="8028">MTDETTPKTTSSPDVPPPAVPHRAMNESEDHVDREKTTATDEVDEASEESFPASDSPSFTPITSIGPPSRSKAKT</sequence>
<proteinExistence type="predicted"/>
<evidence type="ECO:0000313" key="3">
    <source>
        <dbReference type="Proteomes" id="UP000010798"/>
    </source>
</evidence>
<name>L0DF44_SINAD</name>
<dbReference type="AlphaFoldDB" id="L0DF44"/>
<keyword evidence="3" id="KW-1185">Reference proteome</keyword>
<organism evidence="2 3">
    <name type="scientific">Singulisphaera acidiphila (strain ATCC BAA-1392 / DSM 18658 / VKM B-2454 / MOB10)</name>
    <dbReference type="NCBI Taxonomy" id="886293"/>
    <lineage>
        <taxon>Bacteria</taxon>
        <taxon>Pseudomonadati</taxon>
        <taxon>Planctomycetota</taxon>
        <taxon>Planctomycetia</taxon>
        <taxon>Isosphaerales</taxon>
        <taxon>Isosphaeraceae</taxon>
        <taxon>Singulisphaera</taxon>
    </lineage>
</organism>